<feature type="compositionally biased region" description="Basic and acidic residues" evidence="1">
    <location>
        <begin position="166"/>
        <end position="183"/>
    </location>
</feature>
<protein>
    <submittedName>
        <fullName evidence="2">Uncharacterized protein</fullName>
    </submittedName>
</protein>
<feature type="compositionally biased region" description="Gly residues" evidence="1">
    <location>
        <begin position="149"/>
        <end position="158"/>
    </location>
</feature>
<keyword evidence="3" id="KW-1185">Reference proteome</keyword>
<reference evidence="2" key="1">
    <citation type="submission" date="2020-11" db="EMBL/GenBank/DDBJ databases">
        <authorList>
            <person name="Tran Van P."/>
        </authorList>
    </citation>
    <scope>NUCLEOTIDE SEQUENCE</scope>
</reference>
<evidence type="ECO:0000256" key="1">
    <source>
        <dbReference type="SAM" id="MobiDB-lite"/>
    </source>
</evidence>
<evidence type="ECO:0000313" key="2">
    <source>
        <dbReference type="EMBL" id="CAD7246085.1"/>
    </source>
</evidence>
<dbReference type="Proteomes" id="UP000677054">
    <property type="component" value="Unassembled WGS sequence"/>
</dbReference>
<dbReference type="EMBL" id="CAJPEV010001031">
    <property type="protein sequence ID" value="CAG0890289.1"/>
    <property type="molecule type" value="Genomic_DNA"/>
</dbReference>
<proteinExistence type="predicted"/>
<sequence length="196" mass="21147">MDEDASSVLERHRGIVERLKRSRRNRATWSPVVKPAVNPGLPGPTMGMNNFRARLRRRKFGFGRSASAASAGWEFEAFNSSLFASSSKLNEDVVDEPGKNGLRCFASTEELWGGFSGHGGSDPLISSRRPPSGSIEKLSSLFLFNGEGKGSGGLGGGVPTVAKSRTRPETVSELEERQPHETLHSSSSFTGEVPNK</sequence>
<accession>A0A7R8XAH6</accession>
<name>A0A7R8XAH6_9CRUS</name>
<evidence type="ECO:0000313" key="3">
    <source>
        <dbReference type="Proteomes" id="UP000677054"/>
    </source>
</evidence>
<gene>
    <name evidence="2" type="ORF">DSTB1V02_LOCUS5947</name>
</gene>
<feature type="region of interest" description="Disordered" evidence="1">
    <location>
        <begin position="149"/>
        <end position="196"/>
    </location>
</feature>
<dbReference type="EMBL" id="LR900548">
    <property type="protein sequence ID" value="CAD7246085.1"/>
    <property type="molecule type" value="Genomic_DNA"/>
</dbReference>
<dbReference type="AlphaFoldDB" id="A0A7R8XAH6"/>
<organism evidence="2">
    <name type="scientific">Darwinula stevensoni</name>
    <dbReference type="NCBI Taxonomy" id="69355"/>
    <lineage>
        <taxon>Eukaryota</taxon>
        <taxon>Metazoa</taxon>
        <taxon>Ecdysozoa</taxon>
        <taxon>Arthropoda</taxon>
        <taxon>Crustacea</taxon>
        <taxon>Oligostraca</taxon>
        <taxon>Ostracoda</taxon>
        <taxon>Podocopa</taxon>
        <taxon>Podocopida</taxon>
        <taxon>Darwinulocopina</taxon>
        <taxon>Darwinuloidea</taxon>
        <taxon>Darwinulidae</taxon>
        <taxon>Darwinula</taxon>
    </lineage>
</organism>